<keyword evidence="2" id="KW-0812">Transmembrane</keyword>
<dbReference type="Proteomes" id="UP000774326">
    <property type="component" value="Unassembled WGS sequence"/>
</dbReference>
<feature type="compositionally biased region" description="Polar residues" evidence="1">
    <location>
        <begin position="152"/>
        <end position="167"/>
    </location>
</feature>
<reference evidence="3" key="1">
    <citation type="journal article" date="2021" name="Open Biol.">
        <title>Shared evolutionary footprints suggest mitochondrial oxidative damage underlies multiple complex I losses in fungi.</title>
        <authorList>
            <person name="Schikora-Tamarit M.A."/>
            <person name="Marcet-Houben M."/>
            <person name="Nosek J."/>
            <person name="Gabaldon T."/>
        </authorList>
    </citation>
    <scope>NUCLEOTIDE SEQUENCE</scope>
    <source>
        <strain evidence="3">CBS2887</strain>
    </source>
</reference>
<feature type="transmembrane region" description="Helical" evidence="2">
    <location>
        <begin position="31"/>
        <end position="51"/>
    </location>
</feature>
<feature type="compositionally biased region" description="Polar residues" evidence="1">
    <location>
        <begin position="77"/>
        <end position="88"/>
    </location>
</feature>
<organism evidence="3 4">
    <name type="scientific">Wickerhamomyces pijperi</name>
    <name type="common">Yeast</name>
    <name type="synonym">Pichia pijperi</name>
    <dbReference type="NCBI Taxonomy" id="599730"/>
    <lineage>
        <taxon>Eukaryota</taxon>
        <taxon>Fungi</taxon>
        <taxon>Dikarya</taxon>
        <taxon>Ascomycota</taxon>
        <taxon>Saccharomycotina</taxon>
        <taxon>Saccharomycetes</taxon>
        <taxon>Phaffomycetales</taxon>
        <taxon>Wickerhamomycetaceae</taxon>
        <taxon>Wickerhamomyces</taxon>
    </lineage>
</organism>
<feature type="compositionally biased region" description="Polar residues" evidence="1">
    <location>
        <begin position="101"/>
        <end position="110"/>
    </location>
</feature>
<dbReference type="AlphaFoldDB" id="A0A9P8TQR9"/>
<proteinExistence type="predicted"/>
<gene>
    <name evidence="3" type="ORF">WICPIJ_000526</name>
</gene>
<evidence type="ECO:0000313" key="3">
    <source>
        <dbReference type="EMBL" id="KAH3688488.1"/>
    </source>
</evidence>
<comment type="caution">
    <text evidence="3">The sequence shown here is derived from an EMBL/GenBank/DDBJ whole genome shotgun (WGS) entry which is preliminary data.</text>
</comment>
<evidence type="ECO:0000256" key="1">
    <source>
        <dbReference type="SAM" id="MobiDB-lite"/>
    </source>
</evidence>
<accession>A0A9P8TQR9</accession>
<keyword evidence="2" id="KW-1133">Transmembrane helix</keyword>
<reference evidence="3" key="2">
    <citation type="submission" date="2021-01" db="EMBL/GenBank/DDBJ databases">
        <authorList>
            <person name="Schikora-Tamarit M.A."/>
        </authorList>
    </citation>
    <scope>NUCLEOTIDE SEQUENCE</scope>
    <source>
        <strain evidence="3">CBS2887</strain>
    </source>
</reference>
<feature type="compositionally biased region" description="Polar residues" evidence="1">
    <location>
        <begin position="132"/>
        <end position="144"/>
    </location>
</feature>
<evidence type="ECO:0000256" key="2">
    <source>
        <dbReference type="SAM" id="Phobius"/>
    </source>
</evidence>
<feature type="region of interest" description="Disordered" evidence="1">
    <location>
        <begin position="77"/>
        <end position="167"/>
    </location>
</feature>
<evidence type="ECO:0000313" key="4">
    <source>
        <dbReference type="Proteomes" id="UP000774326"/>
    </source>
</evidence>
<name>A0A9P8TQR9_WICPI</name>
<dbReference type="EMBL" id="JAEUBG010000334">
    <property type="protein sequence ID" value="KAH3688488.1"/>
    <property type="molecule type" value="Genomic_DNA"/>
</dbReference>
<protein>
    <submittedName>
        <fullName evidence="3">Uncharacterized protein</fullName>
    </submittedName>
</protein>
<keyword evidence="4" id="KW-1185">Reference proteome</keyword>
<sequence>MYIPISIADPELQKRYYYYGGGYSYGYSRPWWIALIVVGIIIFILLFLIMMRRRNFQRKSQGVQPIPYTNWTTYSWNQGTQPHQQPYNPNGYGGSKEEQLPSYQQAQYQRPSGPPPSQQQNTSTTYGDVNAFEQQQQPTGTTVIDNEYYGNSAYQPSYPQQSHTKGN</sequence>
<keyword evidence="2" id="KW-0472">Membrane</keyword>